<accession>A0ABS0S9M3</accession>
<evidence type="ECO:0000313" key="3">
    <source>
        <dbReference type="Proteomes" id="UP000601789"/>
    </source>
</evidence>
<evidence type="ECO:0000256" key="1">
    <source>
        <dbReference type="SAM" id="SignalP"/>
    </source>
</evidence>
<reference evidence="2 3" key="1">
    <citation type="submission" date="2020-10" db="EMBL/GenBank/DDBJ databases">
        <title>Aquamicrobium zhengzhouensis sp. nov., a exopolysaccharide producing bacterium isolated from farmland soil.</title>
        <authorList>
            <person name="Wang X."/>
        </authorList>
    </citation>
    <scope>NUCLEOTIDE SEQUENCE [LARGE SCALE GENOMIC DNA]</scope>
    <source>
        <strain evidence="3">cd-1</strain>
    </source>
</reference>
<dbReference type="Proteomes" id="UP000601789">
    <property type="component" value="Unassembled WGS sequence"/>
</dbReference>
<evidence type="ECO:0008006" key="4">
    <source>
        <dbReference type="Google" id="ProtNLM"/>
    </source>
</evidence>
<dbReference type="EMBL" id="JADGMQ010000002">
    <property type="protein sequence ID" value="MBI1619942.1"/>
    <property type="molecule type" value="Genomic_DNA"/>
</dbReference>
<sequence>MKIPHLSAVICAALLIAGCTSTQDVLDPSALLGGNGAASSASQFPPASEQSSSAEMAAQVSSARIRLEPVIGATEAASAPLASRLNSQASTRGLRLVSASDGTATLILKGYFSAITERGDTTVIYVWDVLDPSGTRVHRIQGKGTNRTDGVEGWASVQVPTMEKIADQTLDELAGWLASRQS</sequence>
<comment type="caution">
    <text evidence="2">The sequence shown here is derived from an EMBL/GenBank/DDBJ whole genome shotgun (WGS) entry which is preliminary data.</text>
</comment>
<feature type="signal peptide" evidence="1">
    <location>
        <begin position="1"/>
        <end position="22"/>
    </location>
</feature>
<feature type="chain" id="PRO_5045485427" description="Lipoprotein" evidence="1">
    <location>
        <begin position="23"/>
        <end position="182"/>
    </location>
</feature>
<name>A0ABS0S9M3_9HYPH</name>
<organism evidence="2 3">
    <name type="scientific">Aquamicrobium zhengzhouense</name>
    <dbReference type="NCBI Taxonomy" id="2781738"/>
    <lineage>
        <taxon>Bacteria</taxon>
        <taxon>Pseudomonadati</taxon>
        <taxon>Pseudomonadota</taxon>
        <taxon>Alphaproteobacteria</taxon>
        <taxon>Hyphomicrobiales</taxon>
        <taxon>Phyllobacteriaceae</taxon>
        <taxon>Aquamicrobium</taxon>
    </lineage>
</organism>
<gene>
    <name evidence="2" type="ORF">IOD40_04595</name>
</gene>
<dbReference type="RefSeq" id="WP_198474777.1">
    <property type="nucleotide sequence ID" value="NZ_JADGMQ010000002.1"/>
</dbReference>
<evidence type="ECO:0000313" key="2">
    <source>
        <dbReference type="EMBL" id="MBI1619942.1"/>
    </source>
</evidence>
<keyword evidence="3" id="KW-1185">Reference proteome</keyword>
<keyword evidence="1" id="KW-0732">Signal</keyword>
<protein>
    <recommendedName>
        <fullName evidence="4">Lipoprotein</fullName>
    </recommendedName>
</protein>
<proteinExistence type="predicted"/>
<dbReference type="PROSITE" id="PS51257">
    <property type="entry name" value="PROKAR_LIPOPROTEIN"/>
    <property type="match status" value="1"/>
</dbReference>